<dbReference type="EMBL" id="JANURM010000015">
    <property type="protein sequence ID" value="MDL0089582.1"/>
    <property type="molecule type" value="Genomic_DNA"/>
</dbReference>
<evidence type="ECO:0000313" key="3">
    <source>
        <dbReference type="Proteomes" id="UP001173801"/>
    </source>
</evidence>
<dbReference type="RefSeq" id="WP_284938273.1">
    <property type="nucleotide sequence ID" value="NZ_JANURM010000015.1"/>
</dbReference>
<feature type="transmembrane region" description="Helical" evidence="1">
    <location>
        <begin position="363"/>
        <end position="384"/>
    </location>
</feature>
<feature type="transmembrane region" description="Helical" evidence="1">
    <location>
        <begin position="470"/>
        <end position="489"/>
    </location>
</feature>
<reference evidence="2" key="1">
    <citation type="submission" date="2022-08" db="EMBL/GenBank/DDBJ databases">
        <authorList>
            <person name="Wang H."/>
        </authorList>
    </citation>
    <scope>NUCLEOTIDE SEQUENCE</scope>
    <source>
        <strain evidence="2">PS10</strain>
    </source>
</reference>
<organism evidence="2 3">
    <name type="scientific">Campylobacter gastrosuis</name>
    <dbReference type="NCBI Taxonomy" id="2974576"/>
    <lineage>
        <taxon>Bacteria</taxon>
        <taxon>Pseudomonadati</taxon>
        <taxon>Campylobacterota</taxon>
        <taxon>Epsilonproteobacteria</taxon>
        <taxon>Campylobacterales</taxon>
        <taxon>Campylobacteraceae</taxon>
        <taxon>Campylobacter</taxon>
    </lineage>
</organism>
<dbReference type="Gene3D" id="2.160.20.80">
    <property type="entry name" value="E3 ubiquitin-protein ligase SopA"/>
    <property type="match status" value="1"/>
</dbReference>
<keyword evidence="1" id="KW-1133">Transmembrane helix</keyword>
<dbReference type="Proteomes" id="UP001173801">
    <property type="component" value="Unassembled WGS sequence"/>
</dbReference>
<keyword evidence="1" id="KW-0472">Membrane</keyword>
<reference evidence="2" key="2">
    <citation type="journal article" date="2023" name="Microorganisms">
        <title>Isolation and Genomic Characteristics of Cat-Borne Campylobacter felis sp. nov. and Sheep-Borne Campylobacter ovis sp. nov.</title>
        <authorList>
            <person name="Wang H."/>
            <person name="Li Y."/>
            <person name="Gu Y."/>
            <person name="Zhou G."/>
            <person name="Chen X."/>
            <person name="Zhang X."/>
            <person name="Shao Z."/>
            <person name="Zhang J."/>
            <person name="Zhang M."/>
        </authorList>
    </citation>
    <scope>NUCLEOTIDE SEQUENCE</scope>
    <source>
        <strain evidence="2">PS10</strain>
    </source>
</reference>
<feature type="transmembrane region" description="Helical" evidence="1">
    <location>
        <begin position="685"/>
        <end position="704"/>
    </location>
</feature>
<gene>
    <name evidence="2" type="ORF">NYG85_09455</name>
</gene>
<feature type="transmembrane region" description="Helical" evidence="1">
    <location>
        <begin position="446"/>
        <end position="463"/>
    </location>
</feature>
<evidence type="ECO:0000256" key="1">
    <source>
        <dbReference type="SAM" id="Phobius"/>
    </source>
</evidence>
<evidence type="ECO:0008006" key="4">
    <source>
        <dbReference type="Google" id="ProtNLM"/>
    </source>
</evidence>
<keyword evidence="3" id="KW-1185">Reference proteome</keyword>
<feature type="transmembrane region" description="Helical" evidence="1">
    <location>
        <begin position="396"/>
        <end position="413"/>
    </location>
</feature>
<accession>A0ABT7HS79</accession>
<protein>
    <recommendedName>
        <fullName evidence="4">Pentapeptide repeat-containing protein</fullName>
    </recommendedName>
</protein>
<feature type="transmembrane region" description="Helical" evidence="1">
    <location>
        <begin position="422"/>
        <end position="440"/>
    </location>
</feature>
<name>A0ABT7HS79_9BACT</name>
<keyword evidence="1" id="KW-0812">Transmembrane</keyword>
<proteinExistence type="predicted"/>
<evidence type="ECO:0000313" key="2">
    <source>
        <dbReference type="EMBL" id="MDL0089582.1"/>
    </source>
</evidence>
<comment type="caution">
    <text evidence="2">The sequence shown here is derived from an EMBL/GenBank/DDBJ whole genome shotgun (WGS) entry which is preliminary data.</text>
</comment>
<sequence>MKSVLQVPLKKSNDFELANKKLKEIFGENNVSDNISVSISGIVQTHIIYKVCKIDPINNEDLRKILKEHNIKFQECKINSLFVNDFKNITFEKCKINVFESMMPEGNKKERLEFIDCKFTRKFELGSTNFKNINFKKCAFKDFYINGAKFATFNFQDCKIFGNFMVKNCIFRNSNFKSNIFYNNTDFSNSIFTNKTYFNNSEFRNFTDFHESNFKNIASFYGVYFYKTPNFSSVNFDKNPILINTSFKANSFDDIKIDCNNQAETIHNKLKNINKNKQAKDDIFNKTYSDFRNSFSILKTTLINSGNVIDSKNHHKAELYCKEMELLYDLHKEKNVNFTKWINYISLKIYRTTSDHHTNLSKIFHFMLLMITSYGTFLFIINKLNNYIINNNMENMLFIFVCFLAIIPIYICLKNIKNISDTSIWIIFVLCTLFIIYSFIFQQYSVFGVIVYFVILYIFLVGYTTKNKFISFATGCFTYFVPIFVLFNYPSLINPTLNLFNKENIENNELLKQINSLDYDILSHLTRLSFRDYDISVSSYFSENIIVNQKEIIISNKDVLNDIFKFLVKIDKKDKQYALLQNIDDENKLKTILEDHTNRQVALDLIYAANKEYTRKTYDMEFKDGFRLFLHLATKQEIKKEINLITNILMQNKNEIQKLKTIIDKQEIYFKIYKAITLDTMNTQIYKSTYILYVIIMILCLYSITKTARKNSITT</sequence>